<accession>A0A1B2EYQ4</accession>
<keyword evidence="2" id="KW-1133">Transmembrane helix</keyword>
<reference evidence="3" key="1">
    <citation type="submission" date="2016-07" db="EMBL/GenBank/DDBJ databases">
        <title>Microvirga ossetica sp. nov. a new species of rhizobia isolated from root nodules of the legume species Vicia alpestris Steven originated from North Ossetia region in the Caucasus.</title>
        <authorList>
            <person name="Safronova V.I."/>
            <person name="Kuznetsova I.G."/>
            <person name="Sazanova A.L."/>
            <person name="Belimov A."/>
            <person name="Andronov E."/>
            <person name="Osledkin Y.S."/>
            <person name="Onishchuk O.P."/>
            <person name="Kurchak O.N."/>
            <person name="Shaposhnikov A.I."/>
            <person name="Willems A."/>
            <person name="Tikhonovich I.A."/>
        </authorList>
    </citation>
    <scope>NUCLEOTIDE SEQUENCE [LARGE SCALE GENOMIC DNA]</scope>
    <source>
        <strain evidence="3">V5/3M</strain>
        <plasmid evidence="3">unnamed4</plasmid>
    </source>
</reference>
<feature type="transmembrane region" description="Helical" evidence="2">
    <location>
        <begin position="78"/>
        <end position="95"/>
    </location>
</feature>
<feature type="transmembrane region" description="Helical" evidence="2">
    <location>
        <begin position="25"/>
        <end position="42"/>
    </location>
</feature>
<keyword evidence="2" id="KW-0472">Membrane</keyword>
<dbReference type="AlphaFoldDB" id="A0A1B2EYQ4"/>
<evidence type="ECO:0000256" key="1">
    <source>
        <dbReference type="SAM" id="MobiDB-lite"/>
    </source>
</evidence>
<geneLocation type="plasmid" evidence="3">
    <name>unnamed4</name>
</geneLocation>
<keyword evidence="2" id="KW-0812">Transmembrane</keyword>
<gene>
    <name evidence="3" type="ORF">BB934_43720</name>
</gene>
<protein>
    <recommendedName>
        <fullName evidence="4">VanZ-like domain-containing protein</fullName>
    </recommendedName>
</protein>
<feature type="transmembrane region" description="Helical" evidence="2">
    <location>
        <begin position="107"/>
        <end position="127"/>
    </location>
</feature>
<evidence type="ECO:0000256" key="2">
    <source>
        <dbReference type="SAM" id="Phobius"/>
    </source>
</evidence>
<organism evidence="3">
    <name type="scientific">Microvirga ossetica</name>
    <dbReference type="NCBI Taxonomy" id="1882682"/>
    <lineage>
        <taxon>Bacteria</taxon>
        <taxon>Pseudomonadati</taxon>
        <taxon>Pseudomonadota</taxon>
        <taxon>Alphaproteobacteria</taxon>
        <taxon>Hyphomicrobiales</taxon>
        <taxon>Methylobacteriaceae</taxon>
        <taxon>Microvirga</taxon>
    </lineage>
</organism>
<name>A0A1B2EYQ4_9HYPH</name>
<dbReference type="EMBL" id="CP016620">
    <property type="protein sequence ID" value="ANY85110.1"/>
    <property type="molecule type" value="Genomic_DNA"/>
</dbReference>
<proteinExistence type="predicted"/>
<feature type="region of interest" description="Disordered" evidence="1">
    <location>
        <begin position="131"/>
        <end position="160"/>
    </location>
</feature>
<keyword evidence="3" id="KW-0614">Plasmid</keyword>
<dbReference type="KEGG" id="moc:BB934_43720"/>
<sequence>MEITCAGSPEPLVALVMTLRLFSQWLAWLLVLAIAVFTLSPIELRPVTAAPANWERFTAFMAIGALLCLGYPQHRWRMVGLVIGLAGLLEVLQHVSPSRHGRLPDGLVKAAGALLGIVLGLAAERMLERLRTRSRPGQDPRATFPGTENRPPASACVQNQ</sequence>
<feature type="transmembrane region" description="Helical" evidence="2">
    <location>
        <begin position="54"/>
        <end position="71"/>
    </location>
</feature>
<evidence type="ECO:0000313" key="3">
    <source>
        <dbReference type="EMBL" id="ANY85110.1"/>
    </source>
</evidence>
<evidence type="ECO:0008006" key="4">
    <source>
        <dbReference type="Google" id="ProtNLM"/>
    </source>
</evidence>